<comment type="cofactor">
    <cofactor evidence="1 6">
        <name>FAD</name>
        <dbReference type="ChEBI" id="CHEBI:57692"/>
    </cofactor>
</comment>
<keyword evidence="4 6" id="KW-0274">FAD</keyword>
<dbReference type="PANTHER" id="PTHR11530:SF11">
    <property type="entry name" value="D-ASPARTATE OXIDASE"/>
    <property type="match status" value="1"/>
</dbReference>
<feature type="binding site" evidence="6">
    <location>
        <position position="374"/>
    </location>
    <ligand>
        <name>D-dopa</name>
        <dbReference type="ChEBI" id="CHEBI:149689"/>
    </ligand>
</feature>
<dbReference type="SUPFAM" id="SSF51971">
    <property type="entry name" value="Nucleotide-binding domain"/>
    <property type="match status" value="1"/>
</dbReference>
<evidence type="ECO:0000256" key="4">
    <source>
        <dbReference type="ARBA" id="ARBA00022827"/>
    </source>
</evidence>
<dbReference type="AlphaFoldDB" id="A0A0J0XD78"/>
<feature type="binding site" evidence="6">
    <location>
        <position position="343"/>
    </location>
    <ligand>
        <name>D-dopa</name>
        <dbReference type="ChEBI" id="CHEBI:149689"/>
    </ligand>
</feature>
<dbReference type="RefSeq" id="XP_018275489.1">
    <property type="nucleotide sequence ID" value="XM_018425610.1"/>
</dbReference>
<dbReference type="GeneID" id="28986213"/>
<name>A0A0J0XD78_9TREE</name>
<protein>
    <submittedName>
        <fullName evidence="8">D-aspartate oxidase</fullName>
    </submittedName>
</protein>
<dbReference type="Pfam" id="PF01266">
    <property type="entry name" value="DAO"/>
    <property type="match status" value="1"/>
</dbReference>
<dbReference type="Gene3D" id="3.40.50.720">
    <property type="entry name" value="NAD(P)-binding Rossmann-like Domain"/>
    <property type="match status" value="1"/>
</dbReference>
<proteinExistence type="inferred from homology"/>
<comment type="similarity">
    <text evidence="2">Belongs to the DAMOX/DASOX family.</text>
</comment>
<reference evidence="8 9" key="1">
    <citation type="submission" date="2015-03" db="EMBL/GenBank/DDBJ databases">
        <title>Genomics and transcriptomics of the oil-accumulating basidiomycete yeast T. oleaginosus allow insights into substrate utilization and the diverse evolutionary trajectories of mating systems in fungi.</title>
        <authorList>
            <consortium name="DOE Joint Genome Institute"/>
            <person name="Kourist R."/>
            <person name="Kracht O."/>
            <person name="Bracharz F."/>
            <person name="Lipzen A."/>
            <person name="Nolan M."/>
            <person name="Ohm R."/>
            <person name="Grigoriev I."/>
            <person name="Sun S."/>
            <person name="Heitman J."/>
            <person name="Bruck T."/>
            <person name="Nowrousian M."/>
        </authorList>
    </citation>
    <scope>NUCLEOTIDE SEQUENCE [LARGE SCALE GENOMIC DNA]</scope>
    <source>
        <strain evidence="8 9">IBC0246</strain>
    </source>
</reference>
<evidence type="ECO:0000259" key="7">
    <source>
        <dbReference type="Pfam" id="PF01266"/>
    </source>
</evidence>
<dbReference type="Proteomes" id="UP000053611">
    <property type="component" value="Unassembled WGS sequence"/>
</dbReference>
<keyword evidence="5" id="KW-0560">Oxidoreductase</keyword>
<evidence type="ECO:0000313" key="9">
    <source>
        <dbReference type="Proteomes" id="UP000053611"/>
    </source>
</evidence>
<feature type="domain" description="FAD dependent oxidoreductase" evidence="7">
    <location>
        <begin position="17"/>
        <end position="387"/>
    </location>
</feature>
<dbReference type="GO" id="GO:0003884">
    <property type="term" value="F:D-amino-acid oxidase activity"/>
    <property type="evidence" value="ECO:0007669"/>
    <property type="project" value="InterPro"/>
</dbReference>
<dbReference type="GO" id="GO:0005737">
    <property type="term" value="C:cytoplasm"/>
    <property type="evidence" value="ECO:0007669"/>
    <property type="project" value="TreeGrafter"/>
</dbReference>
<dbReference type="InterPro" id="IPR023209">
    <property type="entry name" value="DAO"/>
</dbReference>
<evidence type="ECO:0000256" key="2">
    <source>
        <dbReference type="ARBA" id="ARBA00006730"/>
    </source>
</evidence>
<sequence length="399" mass="43627">MPTTPSPPPEPAQRPLLILGAGVIGLTTAVRLLESPSSQGRKVHIIADHHPSDALDARYASSIAGAHHLSFADDADKRQRRWDLRTFRVMYEEWRKDGEASGLMGLKQTEMWVGSSKHLQIYEEHPDFKVLEARDAPCKADHMVSFTSLTITPALYLARLEARVRALGGIIHRAHVGSLHDLATLPFLSLYAVLPAAVFVCVGLGARSLLGIADQSVYPTRGQVVRVRAPWVRSGYTRQVGSLAGGEGGARTYVIPRCTGDVILGGTREERDWDPYPRPETAKDILCRALDICPVLEPPHSRAPALEQGEQTLEAAWAAELGRKDQKVKALEETVVEHLVGFRPSRVGGTRLERAEVRLAGEIVALIHNYGHGGAGWQSSWGCAEDAVAIWEGKNLPKL</sequence>
<evidence type="ECO:0000256" key="6">
    <source>
        <dbReference type="PIRSR" id="PIRSR000189-1"/>
    </source>
</evidence>
<dbReference type="STRING" id="879819.A0A0J0XD78"/>
<dbReference type="EMBL" id="KQ087274">
    <property type="protein sequence ID" value="KLT38998.1"/>
    <property type="molecule type" value="Genomic_DNA"/>
</dbReference>
<accession>A0A0J0XD78</accession>
<evidence type="ECO:0000256" key="1">
    <source>
        <dbReference type="ARBA" id="ARBA00001974"/>
    </source>
</evidence>
<dbReference type="OrthoDB" id="2015447at2759"/>
<dbReference type="InterPro" id="IPR006076">
    <property type="entry name" value="FAD-dep_OxRdtase"/>
</dbReference>
<evidence type="ECO:0000313" key="8">
    <source>
        <dbReference type="EMBL" id="KLT38998.1"/>
    </source>
</evidence>
<dbReference type="InterPro" id="IPR006181">
    <property type="entry name" value="D-amino_acid_oxidase_CS"/>
</dbReference>
<organism evidence="8 9">
    <name type="scientific">Cutaneotrichosporon oleaginosum</name>
    <dbReference type="NCBI Taxonomy" id="879819"/>
    <lineage>
        <taxon>Eukaryota</taxon>
        <taxon>Fungi</taxon>
        <taxon>Dikarya</taxon>
        <taxon>Basidiomycota</taxon>
        <taxon>Agaricomycotina</taxon>
        <taxon>Tremellomycetes</taxon>
        <taxon>Trichosporonales</taxon>
        <taxon>Trichosporonaceae</taxon>
        <taxon>Cutaneotrichosporon</taxon>
    </lineage>
</organism>
<evidence type="ECO:0000256" key="3">
    <source>
        <dbReference type="ARBA" id="ARBA00022630"/>
    </source>
</evidence>
<dbReference type="PROSITE" id="PS00677">
    <property type="entry name" value="DAO"/>
    <property type="match status" value="1"/>
</dbReference>
<gene>
    <name evidence="8" type="ORF">CC85DRAFT_305441</name>
</gene>
<feature type="binding site" evidence="6">
    <location>
        <position position="176"/>
    </location>
    <ligand>
        <name>FAD</name>
        <dbReference type="ChEBI" id="CHEBI:57692"/>
    </ligand>
</feature>
<keyword evidence="9" id="KW-1185">Reference proteome</keyword>
<evidence type="ECO:0000256" key="5">
    <source>
        <dbReference type="ARBA" id="ARBA00023002"/>
    </source>
</evidence>
<feature type="binding site" evidence="6">
    <location>
        <position position="253"/>
    </location>
    <ligand>
        <name>D-dopa</name>
        <dbReference type="ChEBI" id="CHEBI:149689"/>
    </ligand>
</feature>
<dbReference type="SUPFAM" id="SSF54373">
    <property type="entry name" value="FAD-linked reductases, C-terminal domain"/>
    <property type="match status" value="1"/>
</dbReference>
<dbReference type="PIRSF" id="PIRSF000189">
    <property type="entry name" value="D-aa_oxidase"/>
    <property type="match status" value="1"/>
</dbReference>
<dbReference type="Gene3D" id="3.30.9.10">
    <property type="entry name" value="D-Amino Acid Oxidase, subunit A, domain 2"/>
    <property type="match status" value="1"/>
</dbReference>
<dbReference type="GO" id="GO:0071949">
    <property type="term" value="F:FAD binding"/>
    <property type="evidence" value="ECO:0007669"/>
    <property type="project" value="InterPro"/>
</dbReference>
<keyword evidence="3" id="KW-0285">Flavoprotein</keyword>
<dbReference type="GO" id="GO:0019478">
    <property type="term" value="P:D-amino acid catabolic process"/>
    <property type="evidence" value="ECO:0007669"/>
    <property type="project" value="TreeGrafter"/>
</dbReference>
<dbReference type="PANTHER" id="PTHR11530">
    <property type="entry name" value="D-AMINO ACID OXIDASE"/>
    <property type="match status" value="1"/>
</dbReference>